<evidence type="ECO:0000313" key="3">
    <source>
        <dbReference type="EMBL" id="RYR78407.1"/>
    </source>
</evidence>
<proteinExistence type="inferred from homology"/>
<comment type="similarity">
    <text evidence="1">Belongs to the LEA type 1 family.</text>
</comment>
<protein>
    <submittedName>
        <fullName evidence="3">Uncharacterized protein</fullName>
    </submittedName>
</protein>
<dbReference type="PANTHER" id="PTHR33493">
    <property type="entry name" value="LATE EMBRYOGENESIS ABUNDANT PROTEIN 6-RELATED"/>
    <property type="match status" value="1"/>
</dbReference>
<feature type="compositionally biased region" description="Basic and acidic residues" evidence="2">
    <location>
        <begin position="51"/>
        <end position="72"/>
    </location>
</feature>
<gene>
    <name evidence="3" type="ORF">Ahy_A01g003199</name>
</gene>
<feature type="region of interest" description="Disordered" evidence="2">
    <location>
        <begin position="51"/>
        <end position="126"/>
    </location>
</feature>
<dbReference type="OrthoDB" id="695393at2759"/>
<sequence>MKSSKEKLSNMASAAKEHVDICGAKIDEKTEKARARTEEEKVIAHERAKAREAKAKMELHEAKARHAAEKLSTKQAHLDPSSFGAHHQQPPTTTHQQPLGSLATPAGGVTNPSYPLGGNHHINKHI</sequence>
<dbReference type="GO" id="GO:0009793">
    <property type="term" value="P:embryo development ending in seed dormancy"/>
    <property type="evidence" value="ECO:0007669"/>
    <property type="project" value="InterPro"/>
</dbReference>
<dbReference type="Gramene" id="arahy.Tifrunner.gnm2.ann2.Ah01g156800.1">
    <property type="protein sequence ID" value="arahy.Tifrunner.gnm2.ann2.Ah01g156800.1-CDS"/>
    <property type="gene ID" value="arahy.Tifrunner.gnm2.ann2.Ah01g156800"/>
</dbReference>
<name>A0A445ESU3_ARAHY</name>
<comment type="caution">
    <text evidence="3">The sequence shown here is derived from an EMBL/GenBank/DDBJ whole genome shotgun (WGS) entry which is preliminary data.</text>
</comment>
<dbReference type="PANTHER" id="PTHR33493:SF6">
    <property type="entry name" value="LATE EMBRYOGENESIS ABUNDANT PROTEIN 6"/>
    <property type="match status" value="1"/>
</dbReference>
<dbReference type="STRING" id="3818.A0A445ESU3"/>
<dbReference type="Proteomes" id="UP000289738">
    <property type="component" value="Chromosome A01"/>
</dbReference>
<feature type="compositionally biased region" description="Low complexity" evidence="2">
    <location>
        <begin position="86"/>
        <end position="98"/>
    </location>
</feature>
<organism evidence="3 4">
    <name type="scientific">Arachis hypogaea</name>
    <name type="common">Peanut</name>
    <dbReference type="NCBI Taxonomy" id="3818"/>
    <lineage>
        <taxon>Eukaryota</taxon>
        <taxon>Viridiplantae</taxon>
        <taxon>Streptophyta</taxon>
        <taxon>Embryophyta</taxon>
        <taxon>Tracheophyta</taxon>
        <taxon>Spermatophyta</taxon>
        <taxon>Magnoliopsida</taxon>
        <taxon>eudicotyledons</taxon>
        <taxon>Gunneridae</taxon>
        <taxon>Pentapetalae</taxon>
        <taxon>rosids</taxon>
        <taxon>fabids</taxon>
        <taxon>Fabales</taxon>
        <taxon>Fabaceae</taxon>
        <taxon>Papilionoideae</taxon>
        <taxon>50 kb inversion clade</taxon>
        <taxon>dalbergioids sensu lato</taxon>
        <taxon>Dalbergieae</taxon>
        <taxon>Pterocarpus clade</taxon>
        <taxon>Arachis</taxon>
    </lineage>
</organism>
<keyword evidence="4" id="KW-1185">Reference proteome</keyword>
<reference evidence="3 4" key="1">
    <citation type="submission" date="2019-01" db="EMBL/GenBank/DDBJ databases">
        <title>Sequencing of cultivated peanut Arachis hypogaea provides insights into genome evolution and oil improvement.</title>
        <authorList>
            <person name="Chen X."/>
        </authorList>
    </citation>
    <scope>NUCLEOTIDE SEQUENCE [LARGE SCALE GENOMIC DNA]</scope>
    <source>
        <strain evidence="4">cv. Fuhuasheng</strain>
        <tissue evidence="3">Leaves</tissue>
    </source>
</reference>
<evidence type="ECO:0000256" key="1">
    <source>
        <dbReference type="ARBA" id="ARBA00010975"/>
    </source>
</evidence>
<dbReference type="SMR" id="A0A445ESU3"/>
<accession>A0A445ESU3</accession>
<dbReference type="Pfam" id="PF03760">
    <property type="entry name" value="LEA_1"/>
    <property type="match status" value="1"/>
</dbReference>
<dbReference type="InterPro" id="IPR005513">
    <property type="entry name" value="LEA_1"/>
</dbReference>
<evidence type="ECO:0000313" key="4">
    <source>
        <dbReference type="Proteomes" id="UP000289738"/>
    </source>
</evidence>
<evidence type="ECO:0000256" key="2">
    <source>
        <dbReference type="SAM" id="MobiDB-lite"/>
    </source>
</evidence>
<dbReference type="EMBL" id="SDMP01000001">
    <property type="protein sequence ID" value="RYR78407.1"/>
    <property type="molecule type" value="Genomic_DNA"/>
</dbReference>
<dbReference type="AlphaFoldDB" id="A0A445ESU3"/>
<dbReference type="Gramene" id="arahy.Tifrunner.gnm2.ann2.Ah11g144000.1">
    <property type="protein sequence ID" value="arahy.Tifrunner.gnm2.ann2.Ah11g144000.1-CDS"/>
    <property type="gene ID" value="arahy.Tifrunner.gnm2.ann2.Ah11g144000"/>
</dbReference>